<dbReference type="CDD" id="cd07989">
    <property type="entry name" value="LPLAT_AGPAT-like"/>
    <property type="match status" value="1"/>
</dbReference>
<evidence type="ECO:0000256" key="2">
    <source>
        <dbReference type="ARBA" id="ARBA00023315"/>
    </source>
</evidence>
<accession>A0A5C1Y6L8</accession>
<dbReference type="PANTHER" id="PTHR10434">
    <property type="entry name" value="1-ACYL-SN-GLYCEROL-3-PHOSPHATE ACYLTRANSFERASE"/>
    <property type="match status" value="1"/>
</dbReference>
<evidence type="ECO:0000256" key="1">
    <source>
        <dbReference type="ARBA" id="ARBA00022679"/>
    </source>
</evidence>
<organism evidence="5 6">
    <name type="scientific">Protaetiibacter larvae</name>
    <dbReference type="NCBI Taxonomy" id="2592654"/>
    <lineage>
        <taxon>Bacteria</taxon>
        <taxon>Bacillati</taxon>
        <taxon>Actinomycetota</taxon>
        <taxon>Actinomycetes</taxon>
        <taxon>Micrococcales</taxon>
        <taxon>Microbacteriaceae</taxon>
        <taxon>Protaetiibacter</taxon>
    </lineage>
</organism>
<reference evidence="5 6" key="1">
    <citation type="submission" date="2019-09" db="EMBL/GenBank/DDBJ databases">
        <title>Genome sequencing of strain KACC 19322.</title>
        <authorList>
            <person name="Heo J."/>
            <person name="Kim S.-J."/>
            <person name="Kim J.-S."/>
            <person name="Hong S.-B."/>
            <person name="Kwon S.-W."/>
        </authorList>
    </citation>
    <scope>NUCLEOTIDE SEQUENCE [LARGE SCALE GENOMIC DNA]</scope>
    <source>
        <strain evidence="5 6">KACC 19322</strain>
    </source>
</reference>
<keyword evidence="1 5" id="KW-0808">Transferase</keyword>
<dbReference type="AlphaFoldDB" id="A0A5C1Y6L8"/>
<dbReference type="SUPFAM" id="SSF69593">
    <property type="entry name" value="Glycerol-3-phosphate (1)-acyltransferase"/>
    <property type="match status" value="1"/>
</dbReference>
<dbReference type="PANTHER" id="PTHR10434:SF11">
    <property type="entry name" value="1-ACYL-SN-GLYCEROL-3-PHOSPHATE ACYLTRANSFERASE"/>
    <property type="match status" value="1"/>
</dbReference>
<gene>
    <name evidence="5" type="ORF">FLP23_01770</name>
</gene>
<protein>
    <submittedName>
        <fullName evidence="5">1-acyl-sn-glycerol-3-phosphate acyltransferase</fullName>
    </submittedName>
</protein>
<sequence>MADTGEGEKPRRDRFTSKAQAAARFVAQRLILKPVAWSVVDVTVVGARELKSVPRAFVVVANHSSHLDAPLILGALPRKLARYLAAGAAADYFFDVWWRRGLTALFFNAFPVDRSGANPRSVSARSLLDRGVPLLVFPEGTRSKSGELGHFKSGAASLAIAAGVPCLPVALIGAGRAHPRGSNWPKPGRLPVGVVFGEPMAAQDGETAVAFTARLRAEIVRLHEAHAARILGASPGTQSPEESPSPEGGRS</sequence>
<evidence type="ECO:0000313" key="6">
    <source>
        <dbReference type="Proteomes" id="UP000322159"/>
    </source>
</evidence>
<proteinExistence type="predicted"/>
<feature type="domain" description="Phospholipid/glycerol acyltransferase" evidence="4">
    <location>
        <begin position="57"/>
        <end position="174"/>
    </location>
</feature>
<dbReference type="RefSeq" id="WP_149324287.1">
    <property type="nucleotide sequence ID" value="NZ_CP043504.1"/>
</dbReference>
<evidence type="ECO:0000313" key="5">
    <source>
        <dbReference type="EMBL" id="QEO08855.1"/>
    </source>
</evidence>
<dbReference type="EMBL" id="CP043504">
    <property type="protein sequence ID" value="QEO08855.1"/>
    <property type="molecule type" value="Genomic_DNA"/>
</dbReference>
<dbReference type="InterPro" id="IPR002123">
    <property type="entry name" value="Plipid/glycerol_acylTrfase"/>
</dbReference>
<keyword evidence="2 5" id="KW-0012">Acyltransferase</keyword>
<dbReference type="OrthoDB" id="9808424at2"/>
<evidence type="ECO:0000259" key="4">
    <source>
        <dbReference type="SMART" id="SM00563"/>
    </source>
</evidence>
<dbReference type="SMART" id="SM00563">
    <property type="entry name" value="PlsC"/>
    <property type="match status" value="1"/>
</dbReference>
<evidence type="ECO:0000256" key="3">
    <source>
        <dbReference type="SAM" id="MobiDB-lite"/>
    </source>
</evidence>
<feature type="region of interest" description="Disordered" evidence="3">
    <location>
        <begin position="230"/>
        <end position="251"/>
    </location>
</feature>
<dbReference type="Pfam" id="PF01553">
    <property type="entry name" value="Acyltransferase"/>
    <property type="match status" value="1"/>
</dbReference>
<keyword evidence="6" id="KW-1185">Reference proteome</keyword>
<dbReference type="Proteomes" id="UP000322159">
    <property type="component" value="Chromosome"/>
</dbReference>
<dbReference type="GO" id="GO:0003841">
    <property type="term" value="F:1-acylglycerol-3-phosphate O-acyltransferase activity"/>
    <property type="evidence" value="ECO:0007669"/>
    <property type="project" value="TreeGrafter"/>
</dbReference>
<dbReference type="KEGG" id="lyk:FLP23_01770"/>
<name>A0A5C1Y6L8_9MICO</name>
<dbReference type="GO" id="GO:0006654">
    <property type="term" value="P:phosphatidic acid biosynthetic process"/>
    <property type="evidence" value="ECO:0007669"/>
    <property type="project" value="TreeGrafter"/>
</dbReference>